<evidence type="ECO:0000259" key="1">
    <source>
        <dbReference type="Pfam" id="PF01882"/>
    </source>
</evidence>
<evidence type="ECO:0000313" key="3">
    <source>
        <dbReference type="Proteomes" id="UP001371305"/>
    </source>
</evidence>
<proteinExistence type="predicted"/>
<name>A0ABU9ANF8_9BACT</name>
<organism evidence="2 3">
    <name type="scientific">Luteolibacter soli</name>
    <dbReference type="NCBI Taxonomy" id="3135280"/>
    <lineage>
        <taxon>Bacteria</taxon>
        <taxon>Pseudomonadati</taxon>
        <taxon>Verrucomicrobiota</taxon>
        <taxon>Verrucomicrobiia</taxon>
        <taxon>Verrucomicrobiales</taxon>
        <taxon>Verrucomicrobiaceae</taxon>
        <taxon>Luteolibacter</taxon>
    </lineage>
</organism>
<comment type="caution">
    <text evidence="2">The sequence shown here is derived from an EMBL/GenBank/DDBJ whole genome shotgun (WGS) entry which is preliminary data.</text>
</comment>
<dbReference type="PANTHER" id="PTHR33608:SF12">
    <property type="entry name" value="DUF58 DOMAIN-CONTAINING PROTEIN"/>
    <property type="match status" value="1"/>
</dbReference>
<accession>A0ABU9ANF8</accession>
<dbReference type="InterPro" id="IPR002881">
    <property type="entry name" value="DUF58"/>
</dbReference>
<reference evidence="2 3" key="1">
    <citation type="submission" date="2024-04" db="EMBL/GenBank/DDBJ databases">
        <title>Luteolibacter sp. isolated from soil.</title>
        <authorList>
            <person name="An J."/>
        </authorList>
    </citation>
    <scope>NUCLEOTIDE SEQUENCE [LARGE SCALE GENOMIC DNA]</scope>
    <source>
        <strain evidence="2 3">Y139</strain>
    </source>
</reference>
<dbReference type="RefSeq" id="WP_341402626.1">
    <property type="nucleotide sequence ID" value="NZ_JBBUKT010000001.1"/>
</dbReference>
<dbReference type="SUPFAM" id="SSF53300">
    <property type="entry name" value="vWA-like"/>
    <property type="match status" value="1"/>
</dbReference>
<dbReference type="PANTHER" id="PTHR33608">
    <property type="entry name" value="BLL2464 PROTEIN"/>
    <property type="match status" value="1"/>
</dbReference>
<evidence type="ECO:0000313" key="2">
    <source>
        <dbReference type="EMBL" id="MEK7949206.1"/>
    </source>
</evidence>
<protein>
    <submittedName>
        <fullName evidence="2">DUF58 domain-containing protein</fullName>
    </submittedName>
</protein>
<dbReference type="InterPro" id="IPR036465">
    <property type="entry name" value="vWFA_dom_sf"/>
</dbReference>
<dbReference type="Pfam" id="PF01882">
    <property type="entry name" value="DUF58"/>
    <property type="match status" value="1"/>
</dbReference>
<feature type="domain" description="DUF58" evidence="1">
    <location>
        <begin position="66"/>
        <end position="282"/>
    </location>
</feature>
<gene>
    <name evidence="2" type="ORF">WKV53_01790</name>
</gene>
<sequence length="322" mass="35468">MNEAVMPSMKAPEAAKAPGVYADLGDLMRLRFKTGGINLLPRHTTNSVLSGRHASRLRGRGLNFEEIRRYLPGDDIRQMDWKVTARTKRPHVRVYTEERGRDVLLVVDQRLGMFFGSKANFKSVTAAEVAAMVAWRVIASKDRISAIVFGDADLTIVPGGGSVAQVMRILGAILERNHALGIDRGIVAGPAMLNASLGRAERMVKHDALVVVVSDGRGSDEETNGILSRIAAHNDVAVAMIYDPLEVELPAAGPRVFASGDLQLEVDTSASALRRGFQEDFQQRLARAKRFLLQREVPLFPVRTDDDAVKQIRRLLGQRVER</sequence>
<dbReference type="EMBL" id="JBBUKT010000001">
    <property type="protein sequence ID" value="MEK7949206.1"/>
    <property type="molecule type" value="Genomic_DNA"/>
</dbReference>
<dbReference type="Proteomes" id="UP001371305">
    <property type="component" value="Unassembled WGS sequence"/>
</dbReference>
<keyword evidence="3" id="KW-1185">Reference proteome</keyword>